<evidence type="ECO:0008006" key="5">
    <source>
        <dbReference type="Google" id="ProtNLM"/>
    </source>
</evidence>
<organism evidence="3 4">
    <name type="scientific">Bacteroides clarus</name>
    <dbReference type="NCBI Taxonomy" id="626929"/>
    <lineage>
        <taxon>Bacteria</taxon>
        <taxon>Pseudomonadati</taxon>
        <taxon>Bacteroidota</taxon>
        <taxon>Bacteroidia</taxon>
        <taxon>Bacteroidales</taxon>
        <taxon>Bacteroidaceae</taxon>
        <taxon>Bacteroides</taxon>
    </lineage>
</organism>
<sequence length="329" mass="35719">MKLNKYILGLLIAPAFALAGCSDYEDTEIASPQADENAIGANFSAASTPVVMHPDKTSFTLTLNRVNTKGAVSVPVTVASCDEVSTGVKFCDQPTAFSFADGEATAKITLNANAACLFQKTYKMALTIGEKKDHLYAPGTTSTIVSFTKDYTWQTLGQPVILEDGNGWVGSGAGILAPVEWASDYKNDNGNMLFRIKALYAYAGKGSDATTGHLQFFLDENYAPVTERFSTNGYDPANINTGIQQNKPTDPEEEQEEADKIYYKLDFTGVTGGTYTEETEDGETIEVLTTPYEFSYRVFYTPEVTVTSVKATLDFDILNATEAIKAKLK</sequence>
<comment type="caution">
    <text evidence="3">The sequence shown here is derived from an EMBL/GenBank/DDBJ whole genome shotgun (WGS) entry which is preliminary data.</text>
</comment>
<reference evidence="4" key="1">
    <citation type="submission" date="2017-04" db="EMBL/GenBank/DDBJ databases">
        <title>Function of individual gut microbiota members based on whole genome sequencing of pure cultures obtained from chicken caecum.</title>
        <authorList>
            <person name="Medvecky M."/>
            <person name="Cejkova D."/>
            <person name="Polansky O."/>
            <person name="Karasova D."/>
            <person name="Kubasova T."/>
            <person name="Cizek A."/>
            <person name="Rychlik I."/>
        </authorList>
    </citation>
    <scope>NUCLEOTIDE SEQUENCE [LARGE SCALE GENOMIC DNA]</scope>
    <source>
        <strain evidence="4">An43</strain>
    </source>
</reference>
<dbReference type="EMBL" id="NFII01000015">
    <property type="protein sequence ID" value="OUO00058.1"/>
    <property type="molecule type" value="Genomic_DNA"/>
</dbReference>
<feature type="compositionally biased region" description="Polar residues" evidence="1">
    <location>
        <begin position="234"/>
        <end position="248"/>
    </location>
</feature>
<evidence type="ECO:0000313" key="4">
    <source>
        <dbReference type="Proteomes" id="UP000195386"/>
    </source>
</evidence>
<feature type="signal peptide" evidence="2">
    <location>
        <begin position="1"/>
        <end position="19"/>
    </location>
</feature>
<gene>
    <name evidence="3" type="ORF">B5F97_14265</name>
</gene>
<evidence type="ECO:0000256" key="1">
    <source>
        <dbReference type="SAM" id="MobiDB-lite"/>
    </source>
</evidence>
<feature type="region of interest" description="Disordered" evidence="1">
    <location>
        <begin position="234"/>
        <end position="256"/>
    </location>
</feature>
<dbReference type="AlphaFoldDB" id="A0A1Y3YX54"/>
<feature type="chain" id="PRO_5012892734" description="DUF1735 domain-containing protein" evidence="2">
    <location>
        <begin position="20"/>
        <end position="329"/>
    </location>
</feature>
<protein>
    <recommendedName>
        <fullName evidence="5">DUF1735 domain-containing protein</fullName>
    </recommendedName>
</protein>
<evidence type="ECO:0000313" key="3">
    <source>
        <dbReference type="EMBL" id="OUO00058.1"/>
    </source>
</evidence>
<name>A0A1Y3YX54_9BACE</name>
<dbReference type="PROSITE" id="PS51257">
    <property type="entry name" value="PROKAR_LIPOPROTEIN"/>
    <property type="match status" value="1"/>
</dbReference>
<accession>A0A1Y3YX54</accession>
<proteinExistence type="predicted"/>
<dbReference type="RefSeq" id="WP_143270056.1">
    <property type="nucleotide sequence ID" value="NZ_NFII01000015.1"/>
</dbReference>
<keyword evidence="2" id="KW-0732">Signal</keyword>
<evidence type="ECO:0000256" key="2">
    <source>
        <dbReference type="SAM" id="SignalP"/>
    </source>
</evidence>
<dbReference type="Proteomes" id="UP000195386">
    <property type="component" value="Unassembled WGS sequence"/>
</dbReference>